<protein>
    <submittedName>
        <fullName evidence="2">Uncharacterized protein</fullName>
    </submittedName>
</protein>
<comment type="caution">
    <text evidence="2">The sequence shown here is derived from an EMBL/GenBank/DDBJ whole genome shotgun (WGS) entry which is preliminary data.</text>
</comment>
<name>A0A834ZG28_TETSI</name>
<feature type="compositionally biased region" description="Acidic residues" evidence="1">
    <location>
        <begin position="107"/>
        <end position="124"/>
    </location>
</feature>
<accession>A0A834ZG28</accession>
<evidence type="ECO:0000313" key="3">
    <source>
        <dbReference type="Proteomes" id="UP000655225"/>
    </source>
</evidence>
<sequence>MKTVLSTFWKGMVYAMKITGPLVRVLRLVDGEKRPPMGYIYEAMDKAKEAMKEALGGQRNERSMQEQLVHEEDDLTWDQVAEALGANERRVRLTRSRLQSLQRGVDDEPQLDETESDGEEQYIEEADKNDSDEGEDEIEDEALLNLILE</sequence>
<proteinExistence type="predicted"/>
<feature type="region of interest" description="Disordered" evidence="1">
    <location>
        <begin position="99"/>
        <end position="139"/>
    </location>
</feature>
<organism evidence="2 3">
    <name type="scientific">Tetracentron sinense</name>
    <name type="common">Spur-leaf</name>
    <dbReference type="NCBI Taxonomy" id="13715"/>
    <lineage>
        <taxon>Eukaryota</taxon>
        <taxon>Viridiplantae</taxon>
        <taxon>Streptophyta</taxon>
        <taxon>Embryophyta</taxon>
        <taxon>Tracheophyta</taxon>
        <taxon>Spermatophyta</taxon>
        <taxon>Magnoliopsida</taxon>
        <taxon>Trochodendrales</taxon>
        <taxon>Trochodendraceae</taxon>
        <taxon>Tetracentron</taxon>
    </lineage>
</organism>
<evidence type="ECO:0000256" key="1">
    <source>
        <dbReference type="SAM" id="MobiDB-lite"/>
    </source>
</evidence>
<gene>
    <name evidence="2" type="ORF">HHK36_008277</name>
</gene>
<evidence type="ECO:0000313" key="2">
    <source>
        <dbReference type="EMBL" id="KAF8406196.1"/>
    </source>
</evidence>
<reference evidence="2 3" key="1">
    <citation type="submission" date="2020-04" db="EMBL/GenBank/DDBJ databases">
        <title>Plant Genome Project.</title>
        <authorList>
            <person name="Zhang R.-G."/>
        </authorList>
    </citation>
    <scope>NUCLEOTIDE SEQUENCE [LARGE SCALE GENOMIC DNA]</scope>
    <source>
        <strain evidence="2">YNK0</strain>
        <tissue evidence="2">Leaf</tissue>
    </source>
</reference>
<dbReference type="AlphaFoldDB" id="A0A834ZG28"/>
<keyword evidence="3" id="KW-1185">Reference proteome</keyword>
<dbReference type="EMBL" id="JABCRI010000005">
    <property type="protein sequence ID" value="KAF8406196.1"/>
    <property type="molecule type" value="Genomic_DNA"/>
</dbReference>
<dbReference type="Proteomes" id="UP000655225">
    <property type="component" value="Unassembled WGS sequence"/>
</dbReference>